<evidence type="ECO:0000313" key="4">
    <source>
        <dbReference type="Proteomes" id="UP000555546"/>
    </source>
</evidence>
<feature type="domain" description="Thaumarchaeal output" evidence="2">
    <location>
        <begin position="140"/>
        <end position="243"/>
    </location>
</feature>
<proteinExistence type="predicted"/>
<evidence type="ECO:0000313" key="3">
    <source>
        <dbReference type="EMBL" id="MBB5702236.1"/>
    </source>
</evidence>
<comment type="caution">
    <text evidence="3">The sequence shown here is derived from an EMBL/GenBank/DDBJ whole genome shotgun (WGS) entry which is preliminary data.</text>
</comment>
<dbReference type="AlphaFoldDB" id="A0A7W9AXB6"/>
<feature type="region of interest" description="Disordered" evidence="1">
    <location>
        <begin position="1"/>
        <end position="21"/>
    </location>
</feature>
<dbReference type="EMBL" id="JACIJG010000006">
    <property type="protein sequence ID" value="MBB5702236.1"/>
    <property type="molecule type" value="Genomic_DNA"/>
</dbReference>
<dbReference type="InterPro" id="IPR040572">
    <property type="entry name" value="TackOD1"/>
</dbReference>
<organism evidence="3 4">
    <name type="scientific">Brucella daejeonensis</name>
    <dbReference type="NCBI Taxonomy" id="659015"/>
    <lineage>
        <taxon>Bacteria</taxon>
        <taxon>Pseudomonadati</taxon>
        <taxon>Pseudomonadota</taxon>
        <taxon>Alphaproteobacteria</taxon>
        <taxon>Hyphomicrobiales</taxon>
        <taxon>Brucellaceae</taxon>
        <taxon>Brucella/Ochrobactrum group</taxon>
        <taxon>Brucella</taxon>
    </lineage>
</organism>
<dbReference type="Pfam" id="PF18551">
    <property type="entry name" value="TackOD1"/>
    <property type="match status" value="1"/>
</dbReference>
<accession>A0A7W9AXB6</accession>
<evidence type="ECO:0000259" key="2">
    <source>
        <dbReference type="Pfam" id="PF18551"/>
    </source>
</evidence>
<name>A0A7W9AXB6_9HYPH</name>
<keyword evidence="4" id="KW-1185">Reference proteome</keyword>
<protein>
    <recommendedName>
        <fullName evidence="2">Thaumarchaeal output domain-containing protein</fullName>
    </recommendedName>
</protein>
<dbReference type="Proteomes" id="UP000555546">
    <property type="component" value="Unassembled WGS sequence"/>
</dbReference>
<reference evidence="3 4" key="1">
    <citation type="submission" date="2020-08" db="EMBL/GenBank/DDBJ databases">
        <title>Genomic Encyclopedia of Type Strains, Phase IV (KMG-IV): sequencing the most valuable type-strain genomes for metagenomic binning, comparative biology and taxonomic classification.</title>
        <authorList>
            <person name="Goeker M."/>
        </authorList>
    </citation>
    <scope>NUCLEOTIDE SEQUENCE [LARGE SCALE GENOMIC DNA]</scope>
    <source>
        <strain evidence="3 4">DSM 26944</strain>
    </source>
</reference>
<gene>
    <name evidence="3" type="ORF">FHS76_002111</name>
</gene>
<sequence>MTIPTTGRERPAHSSVATPEQLAGQIRTAWREAGLNWKPTARWFPRTPAHLDEIFGLLFDADTGGHVDAILFADERRSSPLHNIRDFAGSLQSPLIDLKGRAGDFADAHFDLLEPRTWAETARRILKFQQNRETLAPQYRQTVDPEIQLLAQMYVSNKELRGMRYPLAPEAICYPGFCSAGKIVPLAENLALRGFLKKRFFDRLHECGTCQSRRLSVREECPFGRSARNAAYPSFSLRCGFAGRAIPSGYVARLPEMPAPVAQLRKRLRSARRSLHMQHLRGDFLRTRGWLRLPGLQRPHGRRGDPAGGSV</sequence>
<evidence type="ECO:0000256" key="1">
    <source>
        <dbReference type="SAM" id="MobiDB-lite"/>
    </source>
</evidence>